<keyword evidence="1 4" id="KW-0812">Transmembrane</keyword>
<feature type="transmembrane region" description="Helical" evidence="4">
    <location>
        <begin position="135"/>
        <end position="155"/>
    </location>
</feature>
<dbReference type="InterPro" id="IPR020846">
    <property type="entry name" value="MFS_dom"/>
</dbReference>
<dbReference type="PANTHER" id="PTHR11360:SF290">
    <property type="entry name" value="MONOCARBOXYLATE MFS PERMEASE"/>
    <property type="match status" value="1"/>
</dbReference>
<dbReference type="PROSITE" id="PS50850">
    <property type="entry name" value="MFS"/>
    <property type="match status" value="1"/>
</dbReference>
<dbReference type="PANTHER" id="PTHR11360">
    <property type="entry name" value="MONOCARBOXYLATE TRANSPORTER"/>
    <property type="match status" value="1"/>
</dbReference>
<dbReference type="Pfam" id="PF07690">
    <property type="entry name" value="MFS_1"/>
    <property type="match status" value="1"/>
</dbReference>
<dbReference type="InterPro" id="IPR011701">
    <property type="entry name" value="MFS"/>
</dbReference>
<dbReference type="EMBL" id="CP118166">
    <property type="protein sequence ID" value="WDI31407.1"/>
    <property type="molecule type" value="Genomic_DNA"/>
</dbReference>
<dbReference type="Gene3D" id="1.20.1250.20">
    <property type="entry name" value="MFS general substrate transporter like domains"/>
    <property type="match status" value="2"/>
</dbReference>
<keyword evidence="3 4" id="KW-0472">Membrane</keyword>
<evidence type="ECO:0000256" key="4">
    <source>
        <dbReference type="SAM" id="Phobius"/>
    </source>
</evidence>
<feature type="transmembrane region" description="Helical" evidence="4">
    <location>
        <begin position="167"/>
        <end position="187"/>
    </location>
</feature>
<feature type="domain" description="Major facilitator superfamily (MFS) profile" evidence="5">
    <location>
        <begin position="8"/>
        <end position="404"/>
    </location>
</feature>
<dbReference type="RefSeq" id="WP_274493296.1">
    <property type="nucleotide sequence ID" value="NZ_CP118166.1"/>
</dbReference>
<dbReference type="GO" id="GO:0022857">
    <property type="term" value="F:transmembrane transporter activity"/>
    <property type="evidence" value="ECO:0007669"/>
    <property type="project" value="InterPro"/>
</dbReference>
<keyword evidence="2 4" id="KW-1133">Transmembrane helix</keyword>
<feature type="transmembrane region" description="Helical" evidence="4">
    <location>
        <begin position="100"/>
        <end position="123"/>
    </location>
</feature>
<evidence type="ECO:0000313" key="6">
    <source>
        <dbReference type="EMBL" id="WDI31407.1"/>
    </source>
</evidence>
<feature type="transmembrane region" description="Helical" evidence="4">
    <location>
        <begin position="349"/>
        <end position="368"/>
    </location>
</feature>
<feature type="transmembrane region" description="Helical" evidence="4">
    <location>
        <begin position="374"/>
        <end position="399"/>
    </location>
</feature>
<feature type="transmembrane region" description="Helical" evidence="4">
    <location>
        <begin position="47"/>
        <end position="66"/>
    </location>
</feature>
<gene>
    <name evidence="6" type="ORF">PUV54_15765</name>
</gene>
<reference evidence="6" key="1">
    <citation type="submission" date="2023-02" db="EMBL/GenBank/DDBJ databases">
        <title>Genome sequence of Hyphococcus flavus.</title>
        <authorList>
            <person name="Rong J.-C."/>
            <person name="Zhao Q."/>
            <person name="Yi M."/>
            <person name="Wu J.-Y."/>
        </authorList>
    </citation>
    <scope>NUCLEOTIDE SEQUENCE</scope>
    <source>
        <strain evidence="6">MCCC 1K03223</strain>
    </source>
</reference>
<dbReference type="KEGG" id="hfl:PUV54_15765"/>
<feature type="transmembrane region" description="Helical" evidence="4">
    <location>
        <begin position="316"/>
        <end position="337"/>
    </location>
</feature>
<dbReference type="InterPro" id="IPR050327">
    <property type="entry name" value="Proton-linked_MCT"/>
</dbReference>
<sequence length="412" mass="43056">MFINFRAAALFIILSLIFFHITASTFASLGVVLPAMISELEWSWTEAGFGFTALALFTGLFSPVAATSLKRLGLRGNYALGGFLMASGFVMLAVTKGLMLYLAAASFLGAGFALLANVPSVFVVSQTVTKKSRNFMIGTYLAAGGFGGVAGPLIANGILESGADWRLFWKLTLIFVVVLTVLFLVFADRRLLENAESDDDKTQPAARGAEAPARDWTVAQALRSPAFYVIGGALMAAYFCGVSVSSWAVTHLTGLGLSAGFASAMLSLHAASNALARAAGGIAVKVIRARYLLLSGLAAEAIGMIALSMASDPATAILFAVFEGYAFGMILFATTVLQIEYFGLKNSPAILGAMNLFATVAMLGPTLTGVTGDIFGSFSPIFIAYGVIAGVLVLAGLFIHNPNEPADRSDAV</sequence>
<evidence type="ECO:0000259" key="5">
    <source>
        <dbReference type="PROSITE" id="PS50850"/>
    </source>
</evidence>
<organism evidence="6 7">
    <name type="scientific">Hyphococcus flavus</name>
    <dbReference type="NCBI Taxonomy" id="1866326"/>
    <lineage>
        <taxon>Bacteria</taxon>
        <taxon>Pseudomonadati</taxon>
        <taxon>Pseudomonadota</taxon>
        <taxon>Alphaproteobacteria</taxon>
        <taxon>Parvularculales</taxon>
        <taxon>Parvularculaceae</taxon>
        <taxon>Hyphococcus</taxon>
    </lineage>
</organism>
<dbReference type="SUPFAM" id="SSF103473">
    <property type="entry name" value="MFS general substrate transporter"/>
    <property type="match status" value="1"/>
</dbReference>
<feature type="transmembrane region" description="Helical" evidence="4">
    <location>
        <begin position="255"/>
        <end position="279"/>
    </location>
</feature>
<feature type="transmembrane region" description="Helical" evidence="4">
    <location>
        <begin position="226"/>
        <end position="249"/>
    </location>
</feature>
<dbReference type="Proteomes" id="UP001214043">
    <property type="component" value="Chromosome"/>
</dbReference>
<accession>A0AAF0CH21</accession>
<dbReference type="InterPro" id="IPR036259">
    <property type="entry name" value="MFS_trans_sf"/>
</dbReference>
<evidence type="ECO:0000256" key="3">
    <source>
        <dbReference type="ARBA" id="ARBA00023136"/>
    </source>
</evidence>
<feature type="transmembrane region" description="Helical" evidence="4">
    <location>
        <begin position="78"/>
        <end position="94"/>
    </location>
</feature>
<dbReference type="AlphaFoldDB" id="A0AAF0CH21"/>
<feature type="transmembrane region" description="Helical" evidence="4">
    <location>
        <begin position="291"/>
        <end position="310"/>
    </location>
</feature>
<keyword evidence="7" id="KW-1185">Reference proteome</keyword>
<protein>
    <submittedName>
        <fullName evidence="6">MFS transporter</fullName>
    </submittedName>
</protein>
<evidence type="ECO:0000256" key="1">
    <source>
        <dbReference type="ARBA" id="ARBA00022692"/>
    </source>
</evidence>
<evidence type="ECO:0000256" key="2">
    <source>
        <dbReference type="ARBA" id="ARBA00022989"/>
    </source>
</evidence>
<name>A0AAF0CH21_9PROT</name>
<proteinExistence type="predicted"/>
<evidence type="ECO:0000313" key="7">
    <source>
        <dbReference type="Proteomes" id="UP001214043"/>
    </source>
</evidence>